<dbReference type="EMBL" id="JACRSP010000002">
    <property type="protein sequence ID" value="MBC8536116.1"/>
    <property type="molecule type" value="Genomic_DNA"/>
</dbReference>
<dbReference type="PANTHER" id="PTHR37832">
    <property type="entry name" value="BLL2683 PROTEIN"/>
    <property type="match status" value="1"/>
</dbReference>
<protein>
    <submittedName>
        <fullName evidence="2">Dabb family protein</fullName>
    </submittedName>
</protein>
<dbReference type="InterPro" id="IPR013097">
    <property type="entry name" value="Dabb"/>
</dbReference>
<dbReference type="Proteomes" id="UP000620366">
    <property type="component" value="Unassembled WGS sequence"/>
</dbReference>
<gene>
    <name evidence="2" type="ORF">H8695_05350</name>
</gene>
<keyword evidence="3" id="KW-1185">Reference proteome</keyword>
<sequence length="97" mass="10716">MVRHIVFWNIKADAEGGREHCCKLIKQKLEALVGVVPGLLKLEVGINYNPAGHDLCLLSELTDREALDGYQNHPAHLEAAGYVRSVTEGRAVCDCEF</sequence>
<dbReference type="SMART" id="SM00886">
    <property type="entry name" value="Dabb"/>
    <property type="match status" value="1"/>
</dbReference>
<dbReference type="SUPFAM" id="SSF54909">
    <property type="entry name" value="Dimeric alpha+beta barrel"/>
    <property type="match status" value="1"/>
</dbReference>
<evidence type="ECO:0000313" key="3">
    <source>
        <dbReference type="Proteomes" id="UP000620366"/>
    </source>
</evidence>
<comment type="caution">
    <text evidence="2">The sequence shown here is derived from an EMBL/GenBank/DDBJ whole genome shotgun (WGS) entry which is preliminary data.</text>
</comment>
<proteinExistence type="predicted"/>
<dbReference type="Gene3D" id="3.30.70.100">
    <property type="match status" value="1"/>
</dbReference>
<name>A0A926DDB8_9FIRM</name>
<feature type="domain" description="Stress-response A/B barrel" evidence="1">
    <location>
        <begin position="2"/>
        <end position="95"/>
    </location>
</feature>
<dbReference type="PANTHER" id="PTHR37832:SF1">
    <property type="entry name" value="STRESS-RESPONSE A_B BARREL DOMAIN-CONTAINING PROTEIN"/>
    <property type="match status" value="1"/>
</dbReference>
<reference evidence="2" key="1">
    <citation type="submission" date="2020-08" db="EMBL/GenBank/DDBJ databases">
        <title>Genome public.</title>
        <authorList>
            <person name="Liu C."/>
            <person name="Sun Q."/>
        </authorList>
    </citation>
    <scope>NUCLEOTIDE SEQUENCE</scope>
    <source>
        <strain evidence="2">BX7</strain>
    </source>
</reference>
<dbReference type="RefSeq" id="WP_249299868.1">
    <property type="nucleotide sequence ID" value="NZ_JACRSP010000002.1"/>
</dbReference>
<dbReference type="PROSITE" id="PS51502">
    <property type="entry name" value="S_R_A_B_BARREL"/>
    <property type="match status" value="1"/>
</dbReference>
<evidence type="ECO:0000313" key="2">
    <source>
        <dbReference type="EMBL" id="MBC8536116.1"/>
    </source>
</evidence>
<evidence type="ECO:0000259" key="1">
    <source>
        <dbReference type="PROSITE" id="PS51502"/>
    </source>
</evidence>
<dbReference type="AlphaFoldDB" id="A0A926DDB8"/>
<organism evidence="2 3">
    <name type="scientific">Feifania hominis</name>
    <dbReference type="NCBI Taxonomy" id="2763660"/>
    <lineage>
        <taxon>Bacteria</taxon>
        <taxon>Bacillati</taxon>
        <taxon>Bacillota</taxon>
        <taxon>Clostridia</taxon>
        <taxon>Eubacteriales</taxon>
        <taxon>Feifaniaceae</taxon>
        <taxon>Feifania</taxon>
    </lineage>
</organism>
<dbReference type="InterPro" id="IPR011008">
    <property type="entry name" value="Dimeric_a/b-barrel"/>
</dbReference>
<accession>A0A926DDB8</accession>
<dbReference type="Pfam" id="PF07876">
    <property type="entry name" value="Dabb"/>
    <property type="match status" value="1"/>
</dbReference>